<keyword evidence="2" id="KW-1185">Reference proteome</keyword>
<dbReference type="EMBL" id="FNQT01000001">
    <property type="protein sequence ID" value="SDZ92705.1"/>
    <property type="molecule type" value="Genomic_DNA"/>
</dbReference>
<sequence>MSRRKGIHPEQYAGVYQRYDEIPERYRLETYASQYEGEDTWQEYVDDVLVPTHEPVSNSMQKSIRLAGESWREHMDNRERHHALARPVDAEAWCRDLFDGRSKKTCYEHYFVRIYQFYDHMVQTSGHPHVYNPLLLAAIEHDYAEQVWRYRIENRPEVVDRE</sequence>
<organism evidence="1 2">
    <name type="scientific">Haloplanus vescus</name>
    <dbReference type="NCBI Taxonomy" id="555874"/>
    <lineage>
        <taxon>Archaea</taxon>
        <taxon>Methanobacteriati</taxon>
        <taxon>Methanobacteriota</taxon>
        <taxon>Stenosarchaea group</taxon>
        <taxon>Halobacteria</taxon>
        <taxon>Halobacteriales</taxon>
        <taxon>Haloferacaceae</taxon>
        <taxon>Haloplanus</taxon>
    </lineage>
</organism>
<accession>A0A1H3WZU4</accession>
<reference evidence="1 2" key="1">
    <citation type="submission" date="2016-10" db="EMBL/GenBank/DDBJ databases">
        <authorList>
            <person name="de Groot N.N."/>
        </authorList>
    </citation>
    <scope>NUCLEOTIDE SEQUENCE [LARGE SCALE GENOMIC DNA]</scope>
    <source>
        <strain evidence="1 2">CGMCC 1.8712</strain>
    </source>
</reference>
<dbReference type="STRING" id="555874.SAMN04488065_1265"/>
<dbReference type="OrthoDB" id="240960at2157"/>
<proteinExistence type="predicted"/>
<name>A0A1H3WZU4_9EURY</name>
<gene>
    <name evidence="1" type="ORF">SAMN04488065_1265</name>
</gene>
<evidence type="ECO:0000313" key="2">
    <source>
        <dbReference type="Proteomes" id="UP000236755"/>
    </source>
</evidence>
<dbReference type="AlphaFoldDB" id="A0A1H3WZU4"/>
<protein>
    <submittedName>
        <fullName evidence="1">Uncharacterized protein</fullName>
    </submittedName>
</protein>
<dbReference type="Proteomes" id="UP000236755">
    <property type="component" value="Unassembled WGS sequence"/>
</dbReference>
<evidence type="ECO:0000313" key="1">
    <source>
        <dbReference type="EMBL" id="SDZ92705.1"/>
    </source>
</evidence>
<dbReference type="RefSeq" id="WP_092632991.1">
    <property type="nucleotide sequence ID" value="NZ_FNQT01000001.1"/>
</dbReference>